<comment type="caution">
    <text evidence="2">The sequence shown here is derived from an EMBL/GenBank/DDBJ whole genome shotgun (WGS) entry which is preliminary data.</text>
</comment>
<dbReference type="RefSeq" id="WP_116695359.1">
    <property type="nucleotide sequence ID" value="NZ_QEHR01000010.1"/>
</dbReference>
<evidence type="ECO:0000256" key="1">
    <source>
        <dbReference type="SAM" id="SignalP"/>
    </source>
</evidence>
<reference evidence="2 3" key="1">
    <citation type="submission" date="2018-04" db="EMBL/GenBank/DDBJ databases">
        <title>Marixanthomonas spongiae HN-E44 sp. nov., isolated from a marine sponge.</title>
        <authorList>
            <person name="Luo L."/>
            <person name="Zhuang L."/>
        </authorList>
    </citation>
    <scope>NUCLEOTIDE SEQUENCE [LARGE SCALE GENOMIC DNA]</scope>
    <source>
        <strain evidence="2 3">HN-E44</strain>
    </source>
</reference>
<feature type="chain" id="PRO_5015463827" evidence="1">
    <location>
        <begin position="21"/>
        <end position="214"/>
    </location>
</feature>
<evidence type="ECO:0000313" key="3">
    <source>
        <dbReference type="Proteomes" id="UP000245962"/>
    </source>
</evidence>
<dbReference type="OrthoDB" id="1441832at2"/>
<evidence type="ECO:0000313" key="2">
    <source>
        <dbReference type="EMBL" id="PVW13174.1"/>
    </source>
</evidence>
<feature type="signal peptide" evidence="1">
    <location>
        <begin position="1"/>
        <end position="20"/>
    </location>
</feature>
<proteinExistence type="predicted"/>
<name>A0A2U0HWE2_9FLAO</name>
<sequence length="214" mass="25388">MKKIYICLLLLLCTTANNYAQEIDQIYEVLKKKADKRIDSLKQEPIDEDEFLQYRNCLGSIAYYVHQYRHLESKIDNADDCFKKYDLYGVQELMLLNSTSIMYCTEDLWNKFNSSDTNTSLKNLTMQTHLLSYIKNISRIYQYDEDSLNEMEYYIAKVFQSPKNMEDDTNELLYYLTNIQYILKEYFHPITVMAKALEINKTMEALPCSDGVHR</sequence>
<protein>
    <submittedName>
        <fullName evidence="2">Uncharacterized protein</fullName>
    </submittedName>
</protein>
<dbReference type="EMBL" id="QEHR01000010">
    <property type="protein sequence ID" value="PVW13174.1"/>
    <property type="molecule type" value="Genomic_DNA"/>
</dbReference>
<keyword evidence="3" id="KW-1185">Reference proteome</keyword>
<dbReference type="Proteomes" id="UP000245962">
    <property type="component" value="Unassembled WGS sequence"/>
</dbReference>
<keyword evidence="1" id="KW-0732">Signal</keyword>
<gene>
    <name evidence="2" type="ORF">DDV96_13785</name>
</gene>
<organism evidence="2 3">
    <name type="scientific">Marixanthomonas spongiae</name>
    <dbReference type="NCBI Taxonomy" id="2174845"/>
    <lineage>
        <taxon>Bacteria</taxon>
        <taxon>Pseudomonadati</taxon>
        <taxon>Bacteroidota</taxon>
        <taxon>Flavobacteriia</taxon>
        <taxon>Flavobacteriales</taxon>
        <taxon>Flavobacteriaceae</taxon>
        <taxon>Marixanthomonas</taxon>
    </lineage>
</organism>
<dbReference type="AlphaFoldDB" id="A0A2U0HWE2"/>
<accession>A0A2U0HWE2</accession>